<proteinExistence type="predicted"/>
<evidence type="ECO:0000256" key="2">
    <source>
        <dbReference type="ARBA" id="ARBA00023015"/>
    </source>
</evidence>
<evidence type="ECO:0000256" key="3">
    <source>
        <dbReference type="ARBA" id="ARBA00023125"/>
    </source>
</evidence>
<dbReference type="GO" id="GO:0006351">
    <property type="term" value="P:DNA-templated transcription"/>
    <property type="evidence" value="ECO:0007669"/>
    <property type="project" value="InterPro"/>
</dbReference>
<evidence type="ECO:0000313" key="9">
    <source>
        <dbReference type="Proteomes" id="UP001367508"/>
    </source>
</evidence>
<reference evidence="8 9" key="1">
    <citation type="submission" date="2024-01" db="EMBL/GenBank/DDBJ databases">
        <title>The genomes of 5 underutilized Papilionoideae crops provide insights into root nodulation and disease resistanc.</title>
        <authorList>
            <person name="Jiang F."/>
        </authorList>
    </citation>
    <scope>NUCLEOTIDE SEQUENCE [LARGE SCALE GENOMIC DNA]</scope>
    <source>
        <strain evidence="8">LVBAO_FW01</strain>
        <tissue evidence="8">Leaves</tissue>
    </source>
</reference>
<dbReference type="PANTHER" id="PTHR45693">
    <property type="entry name" value="TRANSCRIPTION FACTOR TGA9"/>
    <property type="match status" value="1"/>
</dbReference>
<evidence type="ECO:0000256" key="5">
    <source>
        <dbReference type="ARBA" id="ARBA00023163"/>
    </source>
</evidence>
<keyword evidence="6" id="KW-0539">Nucleus</keyword>
<keyword evidence="4" id="KW-0010">Activator</keyword>
<gene>
    <name evidence="8" type="ORF">VNO77_31290</name>
</gene>
<dbReference type="AlphaFoldDB" id="A0AAN9Q3M6"/>
<comment type="caution">
    <text evidence="8">The sequence shown here is derived from an EMBL/GenBank/DDBJ whole genome shotgun (WGS) entry which is preliminary data.</text>
</comment>
<keyword evidence="2" id="KW-0805">Transcription regulation</keyword>
<dbReference type="PROSITE" id="PS51806">
    <property type="entry name" value="DOG1"/>
    <property type="match status" value="1"/>
</dbReference>
<dbReference type="GO" id="GO:0005634">
    <property type="term" value="C:nucleus"/>
    <property type="evidence" value="ECO:0007669"/>
    <property type="project" value="UniProtKB-SubCell"/>
</dbReference>
<evidence type="ECO:0000259" key="7">
    <source>
        <dbReference type="PROSITE" id="PS51806"/>
    </source>
</evidence>
<feature type="domain" description="DOG1" evidence="7">
    <location>
        <begin position="10"/>
        <end position="107"/>
    </location>
</feature>
<protein>
    <recommendedName>
        <fullName evidence="7">DOG1 domain-containing protein</fullName>
    </recommendedName>
</protein>
<dbReference type="Pfam" id="PF14144">
    <property type="entry name" value="DOG1"/>
    <property type="match status" value="1"/>
</dbReference>
<dbReference type="Proteomes" id="UP001367508">
    <property type="component" value="Unassembled WGS sequence"/>
</dbReference>
<keyword evidence="9" id="KW-1185">Reference proteome</keyword>
<sequence>MDLLFSEAGVVMFQIEYGHWVEEQDRQNDELKNALQTHASDIQLRLLVENSLNHYSNLFKMKADAAKVDVIPIISGVWKPSAERLLLWMGGSRPSELINVPPFSTII</sequence>
<evidence type="ECO:0000256" key="4">
    <source>
        <dbReference type="ARBA" id="ARBA00023159"/>
    </source>
</evidence>
<keyword evidence="5" id="KW-0804">Transcription</keyword>
<evidence type="ECO:0000313" key="8">
    <source>
        <dbReference type="EMBL" id="KAK7321096.1"/>
    </source>
</evidence>
<dbReference type="PANTHER" id="PTHR45693:SF7">
    <property type="entry name" value="TRANSCRIPTION FACTOR TGA7"/>
    <property type="match status" value="1"/>
</dbReference>
<organism evidence="8 9">
    <name type="scientific">Canavalia gladiata</name>
    <name type="common">Sword bean</name>
    <name type="synonym">Dolichos gladiatus</name>
    <dbReference type="NCBI Taxonomy" id="3824"/>
    <lineage>
        <taxon>Eukaryota</taxon>
        <taxon>Viridiplantae</taxon>
        <taxon>Streptophyta</taxon>
        <taxon>Embryophyta</taxon>
        <taxon>Tracheophyta</taxon>
        <taxon>Spermatophyta</taxon>
        <taxon>Magnoliopsida</taxon>
        <taxon>eudicotyledons</taxon>
        <taxon>Gunneridae</taxon>
        <taxon>Pentapetalae</taxon>
        <taxon>rosids</taxon>
        <taxon>fabids</taxon>
        <taxon>Fabales</taxon>
        <taxon>Fabaceae</taxon>
        <taxon>Papilionoideae</taxon>
        <taxon>50 kb inversion clade</taxon>
        <taxon>NPAAA clade</taxon>
        <taxon>indigoferoid/millettioid clade</taxon>
        <taxon>Phaseoleae</taxon>
        <taxon>Canavalia</taxon>
    </lineage>
</organism>
<dbReference type="EMBL" id="JAYMYQ010000007">
    <property type="protein sequence ID" value="KAK7321096.1"/>
    <property type="molecule type" value="Genomic_DNA"/>
</dbReference>
<comment type="subcellular location">
    <subcellularLocation>
        <location evidence="1">Nucleus</location>
    </subcellularLocation>
</comment>
<evidence type="ECO:0000256" key="1">
    <source>
        <dbReference type="ARBA" id="ARBA00004123"/>
    </source>
</evidence>
<evidence type="ECO:0000256" key="6">
    <source>
        <dbReference type="ARBA" id="ARBA00023242"/>
    </source>
</evidence>
<dbReference type="InterPro" id="IPR025422">
    <property type="entry name" value="TGA_domain"/>
</dbReference>
<name>A0AAN9Q3M6_CANGL</name>
<keyword evidence="3" id="KW-0238">DNA-binding</keyword>
<dbReference type="GO" id="GO:0043565">
    <property type="term" value="F:sequence-specific DNA binding"/>
    <property type="evidence" value="ECO:0007669"/>
    <property type="project" value="InterPro"/>
</dbReference>
<accession>A0AAN9Q3M6</accession>